<evidence type="ECO:0000256" key="3">
    <source>
        <dbReference type="ARBA" id="ARBA00023125"/>
    </source>
</evidence>
<dbReference type="Proteomes" id="UP000325558">
    <property type="component" value="Unassembled WGS sequence"/>
</dbReference>
<comment type="subcellular location">
    <subcellularLocation>
        <location evidence="1">Nucleus</location>
    </subcellularLocation>
</comment>
<keyword evidence="4" id="KW-0804">Transcription</keyword>
<dbReference type="PANTHER" id="PTHR46910">
    <property type="entry name" value="TRANSCRIPTION FACTOR PDR1"/>
    <property type="match status" value="1"/>
</dbReference>
<accession>A0A5N6YPD2</accession>
<dbReference type="InterPro" id="IPR050987">
    <property type="entry name" value="AtrR-like"/>
</dbReference>
<dbReference type="GO" id="GO:0005634">
    <property type="term" value="C:nucleus"/>
    <property type="evidence" value="ECO:0007669"/>
    <property type="project" value="UniProtKB-SubCell"/>
</dbReference>
<organism evidence="7">
    <name type="scientific">Aspergillus arachidicola</name>
    <dbReference type="NCBI Taxonomy" id="656916"/>
    <lineage>
        <taxon>Eukaryota</taxon>
        <taxon>Fungi</taxon>
        <taxon>Dikarya</taxon>
        <taxon>Ascomycota</taxon>
        <taxon>Pezizomycotina</taxon>
        <taxon>Eurotiomycetes</taxon>
        <taxon>Eurotiomycetidae</taxon>
        <taxon>Eurotiales</taxon>
        <taxon>Aspergillaceae</taxon>
        <taxon>Aspergillus</taxon>
        <taxon>Aspergillus subgen. Circumdati</taxon>
    </lineage>
</organism>
<keyword evidence="2" id="KW-0805">Transcription regulation</keyword>
<keyword evidence="3" id="KW-0238">DNA-binding</keyword>
<evidence type="ECO:0000256" key="4">
    <source>
        <dbReference type="ARBA" id="ARBA00023163"/>
    </source>
</evidence>
<name>A0A5N6YPD2_9EURO</name>
<keyword evidence="5" id="KW-0539">Nucleus</keyword>
<gene>
    <name evidence="7" type="ORF">BDV24DRAFT_157676</name>
</gene>
<evidence type="ECO:0000256" key="2">
    <source>
        <dbReference type="ARBA" id="ARBA00023015"/>
    </source>
</evidence>
<dbReference type="InterPro" id="IPR007219">
    <property type="entry name" value="XnlR_reg_dom"/>
</dbReference>
<dbReference type="AlphaFoldDB" id="A0A5N6YPD2"/>
<evidence type="ECO:0000259" key="6">
    <source>
        <dbReference type="Pfam" id="PF04082"/>
    </source>
</evidence>
<dbReference type="GO" id="GO:0003700">
    <property type="term" value="F:DNA-binding transcription factor activity"/>
    <property type="evidence" value="ECO:0007669"/>
    <property type="project" value="InterPro"/>
</dbReference>
<evidence type="ECO:0000256" key="5">
    <source>
        <dbReference type="ARBA" id="ARBA00023242"/>
    </source>
</evidence>
<dbReference type="PANTHER" id="PTHR46910:SF37">
    <property type="entry name" value="ZN(II)2CYS6 TRANSCRIPTION FACTOR (EUROFUNG)"/>
    <property type="match status" value="1"/>
</dbReference>
<protein>
    <recommendedName>
        <fullName evidence="6">Xylanolytic transcriptional activator regulatory domain-containing protein</fullName>
    </recommendedName>
</protein>
<sequence length="514" mass="58536">MVSGHTSLSSEAVYLFNGFPFLAPEGRNWLLSHIDRENFPFSVSQWKPFQRTRSDEAPCASVESPYQLHRDVCLPPLLTVRQYIASYFSHGLCLALPVIDPSRFETTVSKAYATGRVTNTAELQAKICVLSFLCLQSLFQSSSDAKDLVIDGECISATVKSLISIVCQDMTLESLQICVMMSIYYFFTGDLHEASIWNALAIRINSFLDSNDYNLAEPTNQNRDTWLSPGTTTKVSGVLFWISYALDKELCLQTGRPSFINDDHYDLSLSFEYLKDFHMKESDFTMPQVVSHGTLLFYDLRLALIKSQIYDELYSARAKAKTDALILEDINSLIDTLEQWRVSFPPLLRPYPRIDTVETICANIEMRSIMIQLAYFDCVSVTYEANCRCRASPSQFLKVEEIGPSLNLAVEASRSSLRYLIAVRHSLVARYFWLLIFFPLRALSTVLLNILLHPCSSQTFEDVKLLKVATGFVRSLMCEHKSRSRGARMNSLDKYMEDLGRIMEYVTKKLLQKE</sequence>
<dbReference type="GO" id="GO:0008270">
    <property type="term" value="F:zinc ion binding"/>
    <property type="evidence" value="ECO:0007669"/>
    <property type="project" value="InterPro"/>
</dbReference>
<evidence type="ECO:0000256" key="1">
    <source>
        <dbReference type="ARBA" id="ARBA00004123"/>
    </source>
</evidence>
<dbReference type="GO" id="GO:0006351">
    <property type="term" value="P:DNA-templated transcription"/>
    <property type="evidence" value="ECO:0007669"/>
    <property type="project" value="InterPro"/>
</dbReference>
<dbReference type="Pfam" id="PF04082">
    <property type="entry name" value="Fungal_trans"/>
    <property type="match status" value="1"/>
</dbReference>
<feature type="domain" description="Xylanolytic transcriptional activator regulatory" evidence="6">
    <location>
        <begin position="126"/>
        <end position="341"/>
    </location>
</feature>
<dbReference type="EMBL" id="ML737113">
    <property type="protein sequence ID" value="KAE8347384.1"/>
    <property type="molecule type" value="Genomic_DNA"/>
</dbReference>
<proteinExistence type="predicted"/>
<evidence type="ECO:0000313" key="7">
    <source>
        <dbReference type="EMBL" id="KAE8347384.1"/>
    </source>
</evidence>
<dbReference type="OrthoDB" id="2123952at2759"/>
<dbReference type="CDD" id="cd12148">
    <property type="entry name" value="fungal_TF_MHR"/>
    <property type="match status" value="1"/>
</dbReference>
<reference evidence="7" key="1">
    <citation type="submission" date="2019-04" db="EMBL/GenBank/DDBJ databases">
        <title>Friends and foes A comparative genomics study of 23 Aspergillus species from section Flavi.</title>
        <authorList>
            <consortium name="DOE Joint Genome Institute"/>
            <person name="Kjaerbolling I."/>
            <person name="Vesth T."/>
            <person name="Frisvad J.C."/>
            <person name="Nybo J.L."/>
            <person name="Theobald S."/>
            <person name="Kildgaard S."/>
            <person name="Isbrandt T."/>
            <person name="Kuo A."/>
            <person name="Sato A."/>
            <person name="Lyhne E.K."/>
            <person name="Kogle M.E."/>
            <person name="Wiebenga A."/>
            <person name="Kun R.S."/>
            <person name="Lubbers R.J."/>
            <person name="Makela M.R."/>
            <person name="Barry K."/>
            <person name="Chovatia M."/>
            <person name="Clum A."/>
            <person name="Daum C."/>
            <person name="Haridas S."/>
            <person name="He G."/>
            <person name="LaButti K."/>
            <person name="Lipzen A."/>
            <person name="Mondo S."/>
            <person name="Riley R."/>
            <person name="Salamov A."/>
            <person name="Simmons B.A."/>
            <person name="Magnuson J.K."/>
            <person name="Henrissat B."/>
            <person name="Mortensen U.H."/>
            <person name="Larsen T.O."/>
            <person name="Devries R.P."/>
            <person name="Grigoriev I.V."/>
            <person name="Machida M."/>
            <person name="Baker S.E."/>
            <person name="Andersen M.R."/>
        </authorList>
    </citation>
    <scope>NUCLEOTIDE SEQUENCE</scope>
    <source>
        <strain evidence="7">CBS 117612</strain>
    </source>
</reference>
<dbReference type="GO" id="GO:0003677">
    <property type="term" value="F:DNA binding"/>
    <property type="evidence" value="ECO:0007669"/>
    <property type="project" value="UniProtKB-KW"/>
</dbReference>